<evidence type="ECO:0000256" key="1">
    <source>
        <dbReference type="ARBA" id="ARBA00023125"/>
    </source>
</evidence>
<comment type="caution">
    <text evidence="4">The sequence shown here is derived from an EMBL/GenBank/DDBJ whole genome shotgun (WGS) entry which is preliminary data.</text>
</comment>
<dbReference type="CDD" id="cd04496">
    <property type="entry name" value="SSB_OBF"/>
    <property type="match status" value="1"/>
</dbReference>
<gene>
    <name evidence="4" type="ORF">IAB59_00155</name>
</gene>
<dbReference type="PANTHER" id="PTHR10302">
    <property type="entry name" value="SINGLE-STRANDED DNA-BINDING PROTEIN"/>
    <property type="match status" value="1"/>
</dbReference>
<dbReference type="PIRSF" id="PIRSF002070">
    <property type="entry name" value="SSB"/>
    <property type="match status" value="1"/>
</dbReference>
<dbReference type="InterPro" id="IPR000424">
    <property type="entry name" value="Primosome_PriB/ssb"/>
</dbReference>
<reference evidence="4" key="1">
    <citation type="submission" date="2020-10" db="EMBL/GenBank/DDBJ databases">
        <authorList>
            <person name="Gilroy R."/>
        </authorList>
    </citation>
    <scope>NUCLEOTIDE SEQUENCE</scope>
    <source>
        <strain evidence="4">CHK195-26880</strain>
    </source>
</reference>
<organism evidence="4 5">
    <name type="scientific">Candidatus Onthousia faecipullorum</name>
    <dbReference type="NCBI Taxonomy" id="2840887"/>
    <lineage>
        <taxon>Bacteria</taxon>
        <taxon>Bacillati</taxon>
        <taxon>Bacillota</taxon>
        <taxon>Bacilli</taxon>
        <taxon>Candidatus Onthousia</taxon>
    </lineage>
</organism>
<dbReference type="Gene3D" id="2.40.50.140">
    <property type="entry name" value="Nucleic acid-binding proteins"/>
    <property type="match status" value="1"/>
</dbReference>
<dbReference type="SUPFAM" id="SSF50249">
    <property type="entry name" value="Nucleic acid-binding proteins"/>
    <property type="match status" value="1"/>
</dbReference>
<dbReference type="Pfam" id="PF00436">
    <property type="entry name" value="SSB"/>
    <property type="match status" value="1"/>
</dbReference>
<dbReference type="Proteomes" id="UP000886833">
    <property type="component" value="Unassembled WGS sequence"/>
</dbReference>
<dbReference type="PANTHER" id="PTHR10302:SF27">
    <property type="entry name" value="SINGLE-STRANDED DNA-BINDING PROTEIN"/>
    <property type="match status" value="1"/>
</dbReference>
<dbReference type="HAMAP" id="MF_00984">
    <property type="entry name" value="SSB"/>
    <property type="match status" value="1"/>
</dbReference>
<dbReference type="GO" id="GO:0003697">
    <property type="term" value="F:single-stranded DNA binding"/>
    <property type="evidence" value="ECO:0007669"/>
    <property type="project" value="UniProtKB-UniRule"/>
</dbReference>
<dbReference type="InterPro" id="IPR012340">
    <property type="entry name" value="NA-bd_OB-fold"/>
</dbReference>
<evidence type="ECO:0000256" key="2">
    <source>
        <dbReference type="HAMAP-Rule" id="MF_00984"/>
    </source>
</evidence>
<evidence type="ECO:0000256" key="3">
    <source>
        <dbReference type="PIRNR" id="PIRNR002070"/>
    </source>
</evidence>
<dbReference type="PROSITE" id="PS50935">
    <property type="entry name" value="SSB"/>
    <property type="match status" value="1"/>
</dbReference>
<keyword evidence="1 2" id="KW-0238">DNA-binding</keyword>
<dbReference type="NCBIfam" id="TIGR00621">
    <property type="entry name" value="ssb"/>
    <property type="match status" value="1"/>
</dbReference>
<comment type="subunit">
    <text evidence="2">Homotetramer.</text>
</comment>
<name>A0A9D1KC35_9FIRM</name>
<reference evidence="4" key="2">
    <citation type="journal article" date="2021" name="PeerJ">
        <title>Extensive microbial diversity within the chicken gut microbiome revealed by metagenomics and culture.</title>
        <authorList>
            <person name="Gilroy R."/>
            <person name="Ravi A."/>
            <person name="Getino M."/>
            <person name="Pursley I."/>
            <person name="Horton D.L."/>
            <person name="Alikhan N.F."/>
            <person name="Baker D."/>
            <person name="Gharbi K."/>
            <person name="Hall N."/>
            <person name="Watson M."/>
            <person name="Adriaenssens E.M."/>
            <person name="Foster-Nyarko E."/>
            <person name="Jarju S."/>
            <person name="Secka A."/>
            <person name="Antonio M."/>
            <person name="Oren A."/>
            <person name="Chaudhuri R.R."/>
            <person name="La Ragione R."/>
            <person name="Hildebrand F."/>
            <person name="Pallen M.J."/>
        </authorList>
    </citation>
    <scope>NUCLEOTIDE SEQUENCE</scope>
    <source>
        <strain evidence="4">CHK195-26880</strain>
    </source>
</reference>
<protein>
    <recommendedName>
        <fullName evidence="2 3">Single-stranded DNA-binding protein</fullName>
        <shortName evidence="2">SSB</shortName>
    </recommendedName>
</protein>
<dbReference type="EMBL" id="DVKQ01000002">
    <property type="protein sequence ID" value="HIT36882.1"/>
    <property type="molecule type" value="Genomic_DNA"/>
</dbReference>
<dbReference type="GO" id="GO:0006260">
    <property type="term" value="P:DNA replication"/>
    <property type="evidence" value="ECO:0007669"/>
    <property type="project" value="InterPro"/>
</dbReference>
<comment type="caution">
    <text evidence="2">Lacks conserved residue(s) required for the propagation of feature annotation.</text>
</comment>
<dbReference type="InterPro" id="IPR011344">
    <property type="entry name" value="ssDNA-bd"/>
</dbReference>
<dbReference type="AlphaFoldDB" id="A0A9D1KC35"/>
<evidence type="ECO:0000313" key="5">
    <source>
        <dbReference type="Proteomes" id="UP000886833"/>
    </source>
</evidence>
<proteinExistence type="inferred from homology"/>
<accession>A0A9D1KC35</accession>
<evidence type="ECO:0000313" key="4">
    <source>
        <dbReference type="EMBL" id="HIT36882.1"/>
    </source>
</evidence>
<dbReference type="GO" id="GO:0009295">
    <property type="term" value="C:nucleoid"/>
    <property type="evidence" value="ECO:0007669"/>
    <property type="project" value="TreeGrafter"/>
</dbReference>
<sequence length="167" mass="19281">MALNGNIERMSAMNKIILVGNVCNEIEIRYTSNNTPVASFTIAVNRNHTKEDGTKDTDFINIVAWNKKAELIHQYLKKGDRVGISGRLQVRKYQNERGENRYVTEVVADEVEFLNSKKSGLDEKSPVKSEDNRTLEEKVNSNKPYEEFARDHQEEFNYVDDGEEYPF</sequence>